<dbReference type="InterPro" id="IPR002481">
    <property type="entry name" value="FUR"/>
</dbReference>
<dbReference type="OrthoDB" id="8659436at2"/>
<evidence type="ECO:0000313" key="13">
    <source>
        <dbReference type="Proteomes" id="UP000183039"/>
    </source>
</evidence>
<evidence type="ECO:0000313" key="10">
    <source>
        <dbReference type="EMBL" id="ALS00698.1"/>
    </source>
</evidence>
<dbReference type="RefSeq" id="WP_071877222.1">
    <property type="nucleotide sequence ID" value="NZ_JXLC01000007.1"/>
</dbReference>
<dbReference type="AlphaFoldDB" id="A0A0S3K8R6"/>
<dbReference type="GO" id="GO:0008270">
    <property type="term" value="F:zinc ion binding"/>
    <property type="evidence" value="ECO:0007669"/>
    <property type="project" value="TreeGrafter"/>
</dbReference>
<organism evidence="11 13">
    <name type="scientific">Enterococcus silesiacus</name>
    <dbReference type="NCBI Taxonomy" id="332949"/>
    <lineage>
        <taxon>Bacteria</taxon>
        <taxon>Bacillati</taxon>
        <taxon>Bacillota</taxon>
        <taxon>Bacilli</taxon>
        <taxon>Lactobacillales</taxon>
        <taxon>Enterococcaceae</taxon>
        <taxon>Enterococcus</taxon>
    </lineage>
</organism>
<dbReference type="PANTHER" id="PTHR33202">
    <property type="entry name" value="ZINC UPTAKE REGULATION PROTEIN"/>
    <property type="match status" value="1"/>
</dbReference>
<dbReference type="GO" id="GO:1900376">
    <property type="term" value="P:regulation of secondary metabolite biosynthetic process"/>
    <property type="evidence" value="ECO:0007669"/>
    <property type="project" value="TreeGrafter"/>
</dbReference>
<feature type="binding site" evidence="8">
    <location>
        <position position="105"/>
    </location>
    <ligand>
        <name>Zn(2+)</name>
        <dbReference type="ChEBI" id="CHEBI:29105"/>
    </ligand>
</feature>
<evidence type="ECO:0000256" key="6">
    <source>
        <dbReference type="ARBA" id="ARBA00023125"/>
    </source>
</evidence>
<dbReference type="InterPro" id="IPR036388">
    <property type="entry name" value="WH-like_DNA-bd_sf"/>
</dbReference>
<evidence type="ECO:0000313" key="12">
    <source>
        <dbReference type="Proteomes" id="UP000065511"/>
    </source>
</evidence>
<dbReference type="EMBL" id="JXLC01000007">
    <property type="protein sequence ID" value="OJG92189.1"/>
    <property type="molecule type" value="Genomic_DNA"/>
</dbReference>
<feature type="binding site" evidence="8">
    <location>
        <position position="145"/>
    </location>
    <ligand>
        <name>Zn(2+)</name>
        <dbReference type="ChEBI" id="CHEBI:29105"/>
    </ligand>
</feature>
<dbReference type="SUPFAM" id="SSF46785">
    <property type="entry name" value="Winged helix' DNA-binding domain"/>
    <property type="match status" value="1"/>
</dbReference>
<dbReference type="Gene3D" id="1.10.10.10">
    <property type="entry name" value="Winged helix-like DNA-binding domain superfamily/Winged helix DNA-binding domain"/>
    <property type="match status" value="1"/>
</dbReference>
<evidence type="ECO:0000256" key="2">
    <source>
        <dbReference type="ARBA" id="ARBA00022491"/>
    </source>
</evidence>
<dbReference type="Proteomes" id="UP000183039">
    <property type="component" value="Unassembled WGS sequence"/>
</dbReference>
<dbReference type="CDD" id="cd07153">
    <property type="entry name" value="Fur_like"/>
    <property type="match status" value="1"/>
</dbReference>
<feature type="binding site" evidence="9">
    <location>
        <position position="134"/>
    </location>
    <ligand>
        <name>Fe cation</name>
        <dbReference type="ChEBI" id="CHEBI:24875"/>
    </ligand>
</feature>
<evidence type="ECO:0000256" key="9">
    <source>
        <dbReference type="PIRSR" id="PIRSR602481-2"/>
    </source>
</evidence>
<evidence type="ECO:0000256" key="7">
    <source>
        <dbReference type="ARBA" id="ARBA00023163"/>
    </source>
</evidence>
<dbReference type="InterPro" id="IPR043135">
    <property type="entry name" value="Fur_C"/>
</dbReference>
<keyword evidence="4 8" id="KW-0862">Zinc</keyword>
<keyword evidence="7" id="KW-0804">Transcription</keyword>
<dbReference type="Pfam" id="PF01475">
    <property type="entry name" value="FUR"/>
    <property type="match status" value="1"/>
</dbReference>
<reference evidence="10 12" key="2">
    <citation type="submission" date="2015-12" db="EMBL/GenBank/DDBJ databases">
        <authorList>
            <person name="Lauer A."/>
            <person name="Humrighouse B."/>
            <person name="Loparev V."/>
            <person name="Shewmaker P.L."/>
            <person name="Whitney A.M."/>
            <person name="McLaughlin R.W."/>
        </authorList>
    </citation>
    <scope>NUCLEOTIDE SEQUENCE [LARGE SCALE GENOMIC DNA]</scope>
    <source>
        <strain evidence="10 12">LMG 23085</strain>
    </source>
</reference>
<keyword evidence="6" id="KW-0238">DNA-binding</keyword>
<keyword evidence="2" id="KW-0678">Repressor</keyword>
<protein>
    <submittedName>
        <fullName evidence="10 11">fur family transcriptional regulator</fullName>
    </submittedName>
</protein>
<dbReference type="FunFam" id="1.10.10.10:FF:000051">
    <property type="entry name" value="Fur family transcriptional regulator"/>
    <property type="match status" value="1"/>
</dbReference>
<gene>
    <name evidence="10" type="ORF">ATZ33_04720</name>
    <name evidence="11" type="ORF">RV15_GL003291</name>
</gene>
<sequence>MDSTAALKKTKQQLHESGFKLTPQREATVLVLLENEKDHLSAEEIYFLVKQKSPEIGLATVYRTLEILTDLKVVDKVSFNDGLARYDLRKEGAKHFHHHLLCLECGNIEEVEEDLLGEVEQVIEQRYQFVVKDHRLTFHGICQECQQKKKNHSSQEIKTELSHSE</sequence>
<proteinExistence type="inferred from homology"/>
<evidence type="ECO:0000256" key="8">
    <source>
        <dbReference type="PIRSR" id="PIRSR602481-1"/>
    </source>
</evidence>
<evidence type="ECO:0000256" key="1">
    <source>
        <dbReference type="ARBA" id="ARBA00007957"/>
    </source>
</evidence>
<evidence type="ECO:0000256" key="4">
    <source>
        <dbReference type="ARBA" id="ARBA00022833"/>
    </source>
</evidence>
<dbReference type="GO" id="GO:0045892">
    <property type="term" value="P:negative regulation of DNA-templated transcription"/>
    <property type="evidence" value="ECO:0007669"/>
    <property type="project" value="TreeGrafter"/>
</dbReference>
<dbReference type="EMBL" id="CP013614">
    <property type="protein sequence ID" value="ALS00698.1"/>
    <property type="molecule type" value="Genomic_DNA"/>
</dbReference>
<dbReference type="KEGG" id="ess:ATZ33_04720"/>
<dbReference type="GO" id="GO:0003700">
    <property type="term" value="F:DNA-binding transcription factor activity"/>
    <property type="evidence" value="ECO:0007669"/>
    <property type="project" value="InterPro"/>
</dbReference>
<feature type="binding site" evidence="8">
    <location>
        <position position="142"/>
    </location>
    <ligand>
        <name>Zn(2+)</name>
        <dbReference type="ChEBI" id="CHEBI:29105"/>
    </ligand>
</feature>
<dbReference type="InterPro" id="IPR036390">
    <property type="entry name" value="WH_DNA-bd_sf"/>
</dbReference>
<comment type="similarity">
    <text evidence="1">Belongs to the Fur family.</text>
</comment>
<feature type="binding site" evidence="8">
    <location>
        <position position="102"/>
    </location>
    <ligand>
        <name>Zn(2+)</name>
        <dbReference type="ChEBI" id="CHEBI:29105"/>
    </ligand>
</feature>
<keyword evidence="5" id="KW-0805">Transcription regulation</keyword>
<dbReference type="Proteomes" id="UP000065511">
    <property type="component" value="Chromosome"/>
</dbReference>
<evidence type="ECO:0000256" key="3">
    <source>
        <dbReference type="ARBA" id="ARBA00022723"/>
    </source>
</evidence>
<keyword evidence="12" id="KW-1185">Reference proteome</keyword>
<accession>A0A0S3K8R6</accession>
<evidence type="ECO:0000313" key="11">
    <source>
        <dbReference type="EMBL" id="OJG92189.1"/>
    </source>
</evidence>
<keyword evidence="9" id="KW-0408">Iron</keyword>
<reference evidence="11 13" key="1">
    <citation type="submission" date="2014-12" db="EMBL/GenBank/DDBJ databases">
        <title>Draft genome sequences of 29 type strains of Enterococci.</title>
        <authorList>
            <person name="Zhong Z."/>
            <person name="Sun Z."/>
            <person name="Liu W."/>
            <person name="Zhang W."/>
            <person name="Zhang H."/>
        </authorList>
    </citation>
    <scope>NUCLEOTIDE SEQUENCE [LARGE SCALE GENOMIC DNA]</scope>
    <source>
        <strain evidence="11 13">DSM 22801</strain>
    </source>
</reference>
<dbReference type="PANTHER" id="PTHR33202:SF7">
    <property type="entry name" value="FERRIC UPTAKE REGULATION PROTEIN"/>
    <property type="match status" value="1"/>
</dbReference>
<dbReference type="GO" id="GO:0000976">
    <property type="term" value="F:transcription cis-regulatory region binding"/>
    <property type="evidence" value="ECO:0007669"/>
    <property type="project" value="TreeGrafter"/>
</dbReference>
<evidence type="ECO:0000256" key="5">
    <source>
        <dbReference type="ARBA" id="ARBA00023015"/>
    </source>
</evidence>
<comment type="cofactor">
    <cofactor evidence="9">
        <name>Mn(2+)</name>
        <dbReference type="ChEBI" id="CHEBI:29035"/>
    </cofactor>
    <cofactor evidence="9">
        <name>Fe(2+)</name>
        <dbReference type="ChEBI" id="CHEBI:29033"/>
    </cofactor>
    <text evidence="9">Binds 1 Mn(2+) or Fe(2+) ion per subunit.</text>
</comment>
<keyword evidence="3 8" id="KW-0479">Metal-binding</keyword>
<dbReference type="Gene3D" id="3.30.1490.190">
    <property type="match status" value="1"/>
</dbReference>
<name>A0A0S3K8R6_9ENTE</name>
<comment type="cofactor">
    <cofactor evidence="8">
        <name>Zn(2+)</name>
        <dbReference type="ChEBI" id="CHEBI:29105"/>
    </cofactor>
    <text evidence="8">Binds 1 zinc ion per subunit.</text>
</comment>